<dbReference type="Proteomes" id="UP000030764">
    <property type="component" value="Unassembled WGS sequence"/>
</dbReference>
<accession>A0A085M7M0</accession>
<proteinExistence type="predicted"/>
<dbReference type="Proteomes" id="UP000030758">
    <property type="component" value="Unassembled WGS sequence"/>
</dbReference>
<gene>
    <name evidence="1" type="ORF">M513_05926</name>
    <name evidence="2" type="ORF">M514_05926</name>
</gene>
<dbReference type="EMBL" id="KL363219">
    <property type="protein sequence ID" value="KFD53216.1"/>
    <property type="molecule type" value="Genomic_DNA"/>
</dbReference>
<reference evidence="1 3" key="1">
    <citation type="journal article" date="2014" name="Nat. Genet.">
        <title>Genome and transcriptome of the porcine whipworm Trichuris suis.</title>
        <authorList>
            <person name="Jex A.R."/>
            <person name="Nejsum P."/>
            <person name="Schwarz E.M."/>
            <person name="Hu L."/>
            <person name="Young N.D."/>
            <person name="Hall R.S."/>
            <person name="Korhonen P.K."/>
            <person name="Liao S."/>
            <person name="Thamsborg S."/>
            <person name="Xia J."/>
            <person name="Xu P."/>
            <person name="Wang S."/>
            <person name="Scheerlinck J.P."/>
            <person name="Hofmann A."/>
            <person name="Sternberg P.W."/>
            <person name="Wang J."/>
            <person name="Gasser R.B."/>
        </authorList>
    </citation>
    <scope>NUCLEOTIDE SEQUENCE [LARGE SCALE GENOMIC DNA]</scope>
    <source>
        <strain evidence="2">DCEP-RM93F</strain>
        <strain evidence="1">DCEP-RM93M</strain>
    </source>
</reference>
<name>A0A085M7M0_9BILA</name>
<evidence type="ECO:0000313" key="2">
    <source>
        <dbReference type="EMBL" id="KFD65572.1"/>
    </source>
</evidence>
<keyword evidence="3" id="KW-1185">Reference proteome</keyword>
<evidence type="ECO:0000313" key="3">
    <source>
        <dbReference type="Proteomes" id="UP000030764"/>
    </source>
</evidence>
<protein>
    <submittedName>
        <fullName evidence="1">Uncharacterized protein</fullName>
    </submittedName>
</protein>
<dbReference type="EMBL" id="KL367536">
    <property type="protein sequence ID" value="KFD65572.1"/>
    <property type="molecule type" value="Genomic_DNA"/>
</dbReference>
<evidence type="ECO:0000313" key="1">
    <source>
        <dbReference type="EMBL" id="KFD53216.1"/>
    </source>
</evidence>
<organism evidence="1 3">
    <name type="scientific">Trichuris suis</name>
    <name type="common">pig whipworm</name>
    <dbReference type="NCBI Taxonomy" id="68888"/>
    <lineage>
        <taxon>Eukaryota</taxon>
        <taxon>Metazoa</taxon>
        <taxon>Ecdysozoa</taxon>
        <taxon>Nematoda</taxon>
        <taxon>Enoplea</taxon>
        <taxon>Dorylaimia</taxon>
        <taxon>Trichinellida</taxon>
        <taxon>Trichuridae</taxon>
        <taxon>Trichuris</taxon>
    </lineage>
</organism>
<dbReference type="AlphaFoldDB" id="A0A085M7M0"/>
<sequence>MLQRHYGILPGRVSNDALKVVKPLIDQAYGAPRKLGSRLLAAPRFEECRFLSGKHAANSLWPYWPACRSPRFALT</sequence>